<keyword evidence="4" id="KW-0238">DNA-binding</keyword>
<dbReference type="Pfam" id="PF11951">
    <property type="entry name" value="Fungal_trans_2"/>
    <property type="match status" value="1"/>
</dbReference>
<dbReference type="InterPro" id="IPR021858">
    <property type="entry name" value="Fun_TF"/>
</dbReference>
<dbReference type="CDD" id="cd00067">
    <property type="entry name" value="GAL4"/>
    <property type="match status" value="1"/>
</dbReference>
<gene>
    <name evidence="9" type="ORF">LX32DRAFT_709206</name>
</gene>
<name>A0AAD9H635_9PEZI</name>
<feature type="compositionally biased region" description="Basic residues" evidence="7">
    <location>
        <begin position="342"/>
        <end position="352"/>
    </location>
</feature>
<dbReference type="Gene3D" id="4.10.240.10">
    <property type="entry name" value="Zn(2)-C6 fungal-type DNA-binding domain"/>
    <property type="match status" value="1"/>
</dbReference>
<sequence length="605" mass="67018">MSSDSSSGPTTSFALRQRPRFTRASNPKVRTGCITCRNRRKKCDEGKPACAACLKYQGYCPGYPASKTQAAATAQNRRPIRPKLAAAVADRADADADADGGGPMTMTMTTSRPRYASLVFSDQLERDHFDCWLRLVDSSLLFRNDLLSLVVPQLSWSDPALRHAALAVGAAAFGGATRERRILGNGGAHHLATLTHYGRALRLLSSPPVSAERALVACLLFVLLECLRGRTAAALTHINHGVRIIEHFQRQQRLHHQQQQQHGGPPPPVPLSTGVVDGFRRLSFQSWALNGVRLRETRERVPWCCRGRRARYAVQEMPAVFDTLESAHRWWNQVRHHVEHRAPLRHNFHVKRSSSSSSSSSPSPGAAAAAAAAADHLLRREHGSPEFARRVRAFMHHLDAWAAAFAPLAVRAEAGRAAEPAEYLKALSLRVHYLCLWTGVRSAAWTDAAETARLTPTFRDITALGARFLAAQEQAQAARRRWSDLPGGGGGGQEEEEEEVFTIEDGLTWPLACSYRVCASPEVRRDIVRLFREHPRRDSLLDTRAFLVMMEWADRVASAGIATSGGQDPATDRVVFDGDAVVLQWRLWDPEASGWREKDIRFSIL</sequence>
<keyword evidence="10" id="KW-1185">Reference proteome</keyword>
<feature type="region of interest" description="Disordered" evidence="7">
    <location>
        <begin position="253"/>
        <end position="272"/>
    </location>
</feature>
<evidence type="ECO:0000313" key="10">
    <source>
        <dbReference type="Proteomes" id="UP001232148"/>
    </source>
</evidence>
<evidence type="ECO:0000256" key="1">
    <source>
        <dbReference type="ARBA" id="ARBA00022723"/>
    </source>
</evidence>
<keyword evidence="1" id="KW-0479">Metal-binding</keyword>
<dbReference type="AlphaFoldDB" id="A0AAD9H635"/>
<proteinExistence type="predicted"/>
<dbReference type="InterPro" id="IPR001138">
    <property type="entry name" value="Zn2Cys6_DnaBD"/>
</dbReference>
<evidence type="ECO:0000256" key="2">
    <source>
        <dbReference type="ARBA" id="ARBA00022833"/>
    </source>
</evidence>
<evidence type="ECO:0000256" key="7">
    <source>
        <dbReference type="SAM" id="MobiDB-lite"/>
    </source>
</evidence>
<evidence type="ECO:0000256" key="3">
    <source>
        <dbReference type="ARBA" id="ARBA00023015"/>
    </source>
</evidence>
<keyword evidence="5" id="KW-0804">Transcription</keyword>
<dbReference type="InterPro" id="IPR036864">
    <property type="entry name" value="Zn2-C6_fun-type_DNA-bd_sf"/>
</dbReference>
<dbReference type="GO" id="GO:0003677">
    <property type="term" value="F:DNA binding"/>
    <property type="evidence" value="ECO:0007669"/>
    <property type="project" value="UniProtKB-KW"/>
</dbReference>
<organism evidence="9 10">
    <name type="scientific">Colletotrichum zoysiae</name>
    <dbReference type="NCBI Taxonomy" id="1216348"/>
    <lineage>
        <taxon>Eukaryota</taxon>
        <taxon>Fungi</taxon>
        <taxon>Dikarya</taxon>
        <taxon>Ascomycota</taxon>
        <taxon>Pezizomycotina</taxon>
        <taxon>Sordariomycetes</taxon>
        <taxon>Hypocreomycetidae</taxon>
        <taxon>Glomerellales</taxon>
        <taxon>Glomerellaceae</taxon>
        <taxon>Colletotrichum</taxon>
        <taxon>Colletotrichum graminicola species complex</taxon>
    </lineage>
</organism>
<feature type="region of interest" description="Disordered" evidence="7">
    <location>
        <begin position="342"/>
        <end position="366"/>
    </location>
</feature>
<evidence type="ECO:0000256" key="6">
    <source>
        <dbReference type="ARBA" id="ARBA00023242"/>
    </source>
</evidence>
<evidence type="ECO:0000256" key="4">
    <source>
        <dbReference type="ARBA" id="ARBA00023125"/>
    </source>
</evidence>
<dbReference type="SUPFAM" id="SSF57701">
    <property type="entry name" value="Zn2/Cys6 DNA-binding domain"/>
    <property type="match status" value="1"/>
</dbReference>
<evidence type="ECO:0000256" key="5">
    <source>
        <dbReference type="ARBA" id="ARBA00023163"/>
    </source>
</evidence>
<dbReference type="Proteomes" id="UP001232148">
    <property type="component" value="Unassembled WGS sequence"/>
</dbReference>
<reference evidence="9" key="1">
    <citation type="submission" date="2021-06" db="EMBL/GenBank/DDBJ databases">
        <title>Comparative genomics, transcriptomics and evolutionary studies reveal genomic signatures of adaptation to plant cell wall in hemibiotrophic fungi.</title>
        <authorList>
            <consortium name="DOE Joint Genome Institute"/>
            <person name="Baroncelli R."/>
            <person name="Diaz J.F."/>
            <person name="Benocci T."/>
            <person name="Peng M."/>
            <person name="Battaglia E."/>
            <person name="Haridas S."/>
            <person name="Andreopoulos W."/>
            <person name="Labutti K."/>
            <person name="Pangilinan J."/>
            <person name="Floch G.L."/>
            <person name="Makela M.R."/>
            <person name="Henrissat B."/>
            <person name="Grigoriev I.V."/>
            <person name="Crouch J.A."/>
            <person name="De Vries R.P."/>
            <person name="Sukno S.A."/>
            <person name="Thon M.R."/>
        </authorList>
    </citation>
    <scope>NUCLEOTIDE SEQUENCE</scope>
    <source>
        <strain evidence="9">MAFF235873</strain>
    </source>
</reference>
<dbReference type="PANTHER" id="PTHR36206">
    <property type="entry name" value="ASPERCRYPTIN BIOSYNTHESIS CLUSTER-SPECIFIC TRANSCRIPTION REGULATOR ATNN-RELATED"/>
    <property type="match status" value="1"/>
</dbReference>
<feature type="region of interest" description="Disordered" evidence="7">
    <location>
        <begin position="1"/>
        <end position="22"/>
    </location>
</feature>
<dbReference type="Pfam" id="PF00172">
    <property type="entry name" value="Zn_clus"/>
    <property type="match status" value="1"/>
</dbReference>
<dbReference type="PROSITE" id="PS50048">
    <property type="entry name" value="ZN2_CY6_FUNGAL_2"/>
    <property type="match status" value="1"/>
</dbReference>
<comment type="caution">
    <text evidence="9">The sequence shown here is derived from an EMBL/GenBank/DDBJ whole genome shotgun (WGS) entry which is preliminary data.</text>
</comment>
<feature type="domain" description="Zn(2)-C6 fungal-type" evidence="8">
    <location>
        <begin position="32"/>
        <end position="60"/>
    </location>
</feature>
<accession>A0AAD9H635</accession>
<protein>
    <recommendedName>
        <fullName evidence="8">Zn(2)-C6 fungal-type domain-containing protein</fullName>
    </recommendedName>
</protein>
<keyword evidence="3" id="KW-0805">Transcription regulation</keyword>
<dbReference type="EMBL" id="MU843019">
    <property type="protein sequence ID" value="KAK2022945.1"/>
    <property type="molecule type" value="Genomic_DNA"/>
</dbReference>
<dbReference type="InterPro" id="IPR052360">
    <property type="entry name" value="Transcr_Regulatory_Proteins"/>
</dbReference>
<dbReference type="PROSITE" id="PS00463">
    <property type="entry name" value="ZN2_CY6_FUNGAL_1"/>
    <property type="match status" value="1"/>
</dbReference>
<dbReference type="GO" id="GO:0000981">
    <property type="term" value="F:DNA-binding transcription factor activity, RNA polymerase II-specific"/>
    <property type="evidence" value="ECO:0007669"/>
    <property type="project" value="InterPro"/>
</dbReference>
<keyword evidence="6" id="KW-0539">Nucleus</keyword>
<keyword evidence="2" id="KW-0862">Zinc</keyword>
<dbReference type="GO" id="GO:0008270">
    <property type="term" value="F:zinc ion binding"/>
    <property type="evidence" value="ECO:0007669"/>
    <property type="project" value="InterPro"/>
</dbReference>
<evidence type="ECO:0000313" key="9">
    <source>
        <dbReference type="EMBL" id="KAK2022945.1"/>
    </source>
</evidence>
<feature type="compositionally biased region" description="Low complexity" evidence="7">
    <location>
        <begin position="353"/>
        <end position="366"/>
    </location>
</feature>
<dbReference type="SMART" id="SM00066">
    <property type="entry name" value="GAL4"/>
    <property type="match status" value="1"/>
</dbReference>
<dbReference type="PANTHER" id="PTHR36206:SF4">
    <property type="entry name" value="HYPOTHETICAL CONSERVED PROTEIN (EUROFUNG)-RELATED"/>
    <property type="match status" value="1"/>
</dbReference>
<evidence type="ECO:0000259" key="8">
    <source>
        <dbReference type="PROSITE" id="PS50048"/>
    </source>
</evidence>